<dbReference type="InterPro" id="IPR033782">
    <property type="entry name" value="DUF5301"/>
</dbReference>
<proteinExistence type="predicted"/>
<name>A0A6N2QZ23_9FIRM</name>
<dbReference type="Gene3D" id="2.60.40.4250">
    <property type="match status" value="1"/>
</dbReference>
<evidence type="ECO:0000256" key="1">
    <source>
        <dbReference type="SAM" id="Phobius"/>
    </source>
</evidence>
<dbReference type="EMBL" id="CACRSW010000001">
    <property type="protein sequence ID" value="VYS73873.1"/>
    <property type="molecule type" value="Genomic_DNA"/>
</dbReference>
<accession>A0A6N2QZ23</accession>
<dbReference type="AlphaFoldDB" id="A0A6N2QZ23"/>
<evidence type="ECO:0000259" key="2">
    <source>
        <dbReference type="Pfam" id="PF17225"/>
    </source>
</evidence>
<sequence>MKKKKKIFLLISAIIIISLSLIFKYKTNNEKVKTPKLDEISSITFIRVINDRGVEKREVYKKSHINKFLNIIKDSEKTKKISTSNFPDKEKFIIVTFKIKDGGFIISSIYEENNSIYFEQAFNDIFKLNYNDNLYLLLDNISQENNKEDISVNIEELLESDF</sequence>
<feature type="domain" description="DUF5301" evidence="2">
    <location>
        <begin position="28"/>
        <end position="127"/>
    </location>
</feature>
<feature type="transmembrane region" description="Helical" evidence="1">
    <location>
        <begin position="7"/>
        <end position="25"/>
    </location>
</feature>
<reference evidence="3" key="1">
    <citation type="submission" date="2019-11" db="EMBL/GenBank/DDBJ databases">
        <authorList>
            <person name="Feng L."/>
        </authorList>
    </citation>
    <scope>NUCLEOTIDE SEQUENCE</scope>
    <source>
        <strain evidence="3">AvaginalisLFYP127</strain>
    </source>
</reference>
<gene>
    <name evidence="3" type="ORF">AVLFYP127_00111</name>
</gene>
<dbReference type="Pfam" id="PF17225">
    <property type="entry name" value="DUF5301"/>
    <property type="match status" value="1"/>
</dbReference>
<keyword evidence="1" id="KW-1133">Transmembrane helix</keyword>
<organism evidence="3">
    <name type="scientific">Anaerococcus vaginalis</name>
    <dbReference type="NCBI Taxonomy" id="33037"/>
    <lineage>
        <taxon>Bacteria</taxon>
        <taxon>Bacillati</taxon>
        <taxon>Bacillota</taxon>
        <taxon>Tissierellia</taxon>
        <taxon>Tissierellales</taxon>
        <taxon>Peptoniphilaceae</taxon>
        <taxon>Anaerococcus</taxon>
    </lineage>
</organism>
<keyword evidence="1" id="KW-0812">Transmembrane</keyword>
<keyword evidence="1" id="KW-0472">Membrane</keyword>
<protein>
    <recommendedName>
        <fullName evidence="2">DUF5301 domain-containing protein</fullName>
    </recommendedName>
</protein>
<evidence type="ECO:0000313" key="3">
    <source>
        <dbReference type="EMBL" id="VYS73873.1"/>
    </source>
</evidence>
<dbReference type="RefSeq" id="WP_156328363.1">
    <property type="nucleotide sequence ID" value="NZ_CACRSW010000001.1"/>
</dbReference>